<protein>
    <submittedName>
        <fullName evidence="1">Uncharacterized protein</fullName>
    </submittedName>
</protein>
<dbReference type="Proteomes" id="UP000253862">
    <property type="component" value="Chromosome"/>
</dbReference>
<evidence type="ECO:0000313" key="1">
    <source>
        <dbReference type="EMBL" id="AXH30078.1"/>
    </source>
</evidence>
<dbReference type="RefSeq" id="WP_071629347.1">
    <property type="nucleotide sequence ID" value="NZ_CP022375.1"/>
</dbReference>
<proteinExistence type="predicted"/>
<sequence>MINAQEVFIKFSEDKIYEQGIADIRKLLTRFVSNNRLSLSDLTFLASVANYYMQASIVKMNKTIDPFFNEESDSPLLDSCAEFRHLCDLLEYPTDIKFIKSLANGKRISSKKVFLNLNADQNIDECISEIRSILTLFKKSEMISLYDICVLNRACNYLLANSVVMLRTLLNNSFDEKKEKCPILELLVEYSMLCEYLLNIDSVLESMPGTDEEEPVQSSLTLH</sequence>
<accession>A0A345JRY2</accession>
<gene>
    <name evidence="1" type="ORF">CGC43_05530</name>
</gene>
<keyword evidence="2" id="KW-1185">Reference proteome</keyword>
<evidence type="ECO:0000313" key="2">
    <source>
        <dbReference type="Proteomes" id="UP000253862"/>
    </source>
</evidence>
<dbReference type="KEGG" id="foo:CGC45_05530"/>
<dbReference type="AlphaFoldDB" id="A0A345JRY2"/>
<organism evidence="1 2">
    <name type="scientific">Francisella opportunistica</name>
    <dbReference type="NCBI Taxonomy" id="2016517"/>
    <lineage>
        <taxon>Bacteria</taxon>
        <taxon>Pseudomonadati</taxon>
        <taxon>Pseudomonadota</taxon>
        <taxon>Gammaproteobacteria</taxon>
        <taxon>Thiotrichales</taxon>
        <taxon>Francisellaceae</taxon>
        <taxon>Francisella</taxon>
    </lineage>
</organism>
<dbReference type="EMBL" id="CP022375">
    <property type="protein sequence ID" value="AXH30078.1"/>
    <property type="molecule type" value="Genomic_DNA"/>
</dbReference>
<reference evidence="1 2" key="1">
    <citation type="submission" date="2017-07" db="EMBL/GenBank/DDBJ databases">
        <title>Complete genome sequences and comparative analysis of the novel pathogen Francisella opportunistica.</title>
        <authorList>
            <person name="Dietrich E.A."/>
            <person name="Kingry L.C."/>
            <person name="Petersen J.M."/>
        </authorList>
    </citation>
    <scope>NUCLEOTIDE SEQUENCE [LARGE SCALE GENOMIC DNA]</scope>
    <source>
        <strain evidence="1 2">14-2155</strain>
    </source>
</reference>
<name>A0A345JRY2_9GAMM</name>